<evidence type="ECO:0000256" key="10">
    <source>
        <dbReference type="ARBA" id="ARBA00023002"/>
    </source>
</evidence>
<evidence type="ECO:0000256" key="8">
    <source>
        <dbReference type="ARBA" id="ARBA00022857"/>
    </source>
</evidence>
<keyword evidence="7" id="KW-0492">Microsome</keyword>
<dbReference type="EMBL" id="AC010366">
    <property type="status" value="NOT_ANNOTATED_CDS"/>
    <property type="molecule type" value="Genomic_DNA"/>
</dbReference>
<dbReference type="PANTHER" id="PTHR10556:SF57">
    <property type="entry name" value="3-OXO-5-ALPHA-STEROID 4-DEHYDROGENASE 1"/>
    <property type="match status" value="1"/>
</dbReference>
<evidence type="ECO:0000256" key="2">
    <source>
        <dbReference type="ARBA" id="ARBA00004524"/>
    </source>
</evidence>
<evidence type="ECO:0000256" key="9">
    <source>
        <dbReference type="ARBA" id="ARBA00022989"/>
    </source>
</evidence>
<keyword evidence="12" id="KW-0472">Membrane</keyword>
<dbReference type="Ensembl" id="ENST00000504286.2">
    <property type="protein sequence ID" value="ENSP00000518753.1"/>
    <property type="gene ID" value="ENSG00000145545.13"/>
</dbReference>
<evidence type="ECO:0000256" key="1">
    <source>
        <dbReference type="ARBA" id="ARBA00004477"/>
    </source>
</evidence>
<reference evidence="14 15" key="3">
    <citation type="journal article" date="2004" name="Nature">
        <title>Finishing the euchromatic sequence of the human genome.</title>
        <authorList>
            <consortium name="International Human Genome Sequencing Consortium"/>
        </authorList>
    </citation>
    <scope>NUCLEOTIDE SEQUENCE [LARGE SCALE GENOMIC DNA]</scope>
</reference>
<dbReference type="OpenTargets" id="ENSG00000145545"/>
<evidence type="ECO:0000256" key="4">
    <source>
        <dbReference type="ARBA" id="ARBA00022692"/>
    </source>
</evidence>
<dbReference type="HGNC" id="HGNC:11284">
    <property type="gene designation" value="SRD5A1"/>
</dbReference>
<sequence length="254" mass="29478">MATATGVAEERLLAALAYLQCAVGCAVFARNRQTNSVYGRHALPSHRLRVPARAAWVVQELPSLALPLYQYASESAPRLRSAPNCILLAMFLVHYGHRCLIYPFLMRGGKPMPLLACTMAIMFCTCNGYLQSRYLSHCAVYADDWVTDPRFLIEEEQAFEFLCRSHDLCLPMFSEAERMSLRCERSEELHSWPKTSRRSEWQSGDFHHLTKLSFRKWFWLVVNGHVDKHPFRSYPKESQKTRRYWIQNTKGRLI</sequence>
<feature type="domain" description="3-oxo-5-alpha-steroid 4-dehydrogenase C-terminal" evidence="13">
    <location>
        <begin position="111"/>
        <end position="153"/>
    </location>
</feature>
<evidence type="ECO:0000313" key="15">
    <source>
        <dbReference type="Proteomes" id="UP000005640"/>
    </source>
</evidence>
<reference evidence="14 15" key="1">
    <citation type="journal article" date="2001" name="Nature">
        <title>Initial sequencing and analysis of the human genome.</title>
        <authorList>
            <consortium name="International Human Genome Sequencing Consortium"/>
            <person name="Lander E.S."/>
            <person name="Linton L.M."/>
            <person name="Birren B."/>
            <person name="Nusbaum C."/>
            <person name="Zody M.C."/>
            <person name="Baldwin J."/>
            <person name="Devon K."/>
            <person name="Dewar K."/>
            <person name="Doyle M."/>
            <person name="FitzHugh W."/>
            <person name="Funke R."/>
            <person name="Gage D."/>
            <person name="Harris K."/>
            <person name="Heaford A."/>
            <person name="Howland J."/>
            <person name="Kann L."/>
            <person name="Lehoczky J."/>
            <person name="LeVine R."/>
            <person name="McEwan P."/>
            <person name="McKernan K."/>
            <person name="Meldrim J."/>
            <person name="Mesirov J.P."/>
            <person name="Miranda C."/>
            <person name="Morris W."/>
            <person name="Naylor J."/>
            <person name="Raymond C."/>
            <person name="Rosetti M."/>
            <person name="Santos R."/>
            <person name="Sheridan A."/>
            <person name="Sougnez C."/>
            <person name="Stange-Thomann N."/>
            <person name="Stojanovic N."/>
            <person name="Subramanian A."/>
            <person name="Wyman D."/>
            <person name="Rogers J."/>
            <person name="Sulston J."/>
            <person name="Ainscough R."/>
            <person name="Beck S."/>
            <person name="Bentley D."/>
            <person name="Burton J."/>
            <person name="Clee C."/>
            <person name="Carter N."/>
            <person name="Coulson A."/>
            <person name="Deadman R."/>
            <person name="Deloukas P."/>
            <person name="Dunham A."/>
            <person name="Dunham I."/>
            <person name="Durbin R."/>
            <person name="French L."/>
            <person name="Grafham D."/>
            <person name="Gregory S."/>
            <person name="Hubbard T."/>
            <person name="Humphray S."/>
            <person name="Hunt A."/>
            <person name="Jones M."/>
            <person name="Lloyd C."/>
            <person name="McMurray A."/>
            <person name="Matthews L."/>
            <person name="Mercer S."/>
            <person name="Milne S."/>
            <person name="Mullikin J.C."/>
            <person name="Mungall A."/>
            <person name="Plumb R."/>
            <person name="Ross M."/>
            <person name="Shownkeen R."/>
            <person name="Sims S."/>
            <person name="Waterston R.H."/>
            <person name="Wilson R.K."/>
            <person name="Hillier L.W."/>
            <person name="McPherson J.D."/>
            <person name="Marra M.A."/>
            <person name="Mardis E.R."/>
            <person name="Fulton L.A."/>
            <person name="Chinwalla A.T."/>
            <person name="Pepin K.H."/>
            <person name="Gish W.R."/>
            <person name="Chissoe S.L."/>
            <person name="Wendl M.C."/>
            <person name="Delehaunty K.D."/>
            <person name="Miner T.L."/>
            <person name="Delehaunty A."/>
            <person name="Kramer J.B."/>
            <person name="Cook L.L."/>
            <person name="Fulton R.S."/>
            <person name="Johnson D.L."/>
            <person name="Minx P.J."/>
            <person name="Clifton S.W."/>
            <person name="Hawkins T."/>
            <person name="Branscomb E."/>
            <person name="Predki P."/>
            <person name="Richardson P."/>
            <person name="Wenning S."/>
            <person name="Slezak T."/>
            <person name="Doggett N."/>
            <person name="Cheng J.F."/>
            <person name="Olsen A."/>
            <person name="Lucas S."/>
            <person name="Elkin C."/>
            <person name="Uberbacher E."/>
            <person name="Frazier M."/>
            <person name="Gibbs R.A."/>
            <person name="Muzny D.M."/>
            <person name="Scherer S.E."/>
            <person name="Bouck J.B."/>
            <person name="Sodergren E.J."/>
            <person name="Worley K.C."/>
            <person name="Rives C.M."/>
            <person name="Gorrell J.H."/>
            <person name="Metzker M.L."/>
            <person name="Naylor S.L."/>
            <person name="Kucherlapati R.S."/>
            <person name="Nelson D.L."/>
            <person name="Weinstock G.M."/>
            <person name="Sakaki Y."/>
            <person name="Fujiyama A."/>
            <person name="Hattori M."/>
            <person name="Yada T."/>
            <person name="Toyoda A."/>
            <person name="Itoh T."/>
            <person name="Kawagoe C."/>
            <person name="Watanabe H."/>
            <person name="Totoki Y."/>
            <person name="Taylor T."/>
            <person name="Weissenbach J."/>
            <person name="Heilig R."/>
            <person name="Saurin W."/>
            <person name="Artiguenave F."/>
            <person name="Brottier P."/>
            <person name="Bruls T."/>
            <person name="Pelletier E."/>
            <person name="Robert C."/>
            <person name="Wincker P."/>
            <person name="Smith D.R."/>
            <person name="Doucette-Stamm L."/>
            <person name="Rubenfield M."/>
            <person name="Weinstock K."/>
            <person name="Lee H.M."/>
            <person name="Dubois J."/>
            <person name="Rosenthal A."/>
            <person name="Platzer M."/>
            <person name="Nyakatura G."/>
            <person name="Taudien S."/>
            <person name="Rump A."/>
            <person name="Yang H."/>
            <person name="Yu J."/>
            <person name="Wang J."/>
            <person name="Huang G."/>
            <person name="Gu J."/>
            <person name="Hood L."/>
            <person name="Rowen L."/>
            <person name="Madan A."/>
            <person name="Qin S."/>
            <person name="Davis R.W."/>
            <person name="Federspiel N.A."/>
            <person name="Abola A.P."/>
            <person name="Proctor M.J."/>
            <person name="Myers R.M."/>
            <person name="Schmutz J."/>
            <person name="Dickson M."/>
            <person name="Grimwood J."/>
            <person name="Cox D.R."/>
            <person name="Olson M.V."/>
            <person name="Kaul R."/>
            <person name="Raymond C."/>
            <person name="Shimizu N."/>
            <person name="Kawasaki K."/>
            <person name="Minoshima S."/>
            <person name="Evans G.A."/>
            <person name="Athanasiou M."/>
            <person name="Schultz R."/>
            <person name="Roe B.A."/>
            <person name="Chen F."/>
            <person name="Pan H."/>
            <person name="Ramser J."/>
            <person name="Lehrach H."/>
            <person name="Reinhardt R."/>
            <person name="McCombie W.R."/>
            <person name="de la Bastide M."/>
            <person name="Dedhia N."/>
            <person name="Blocker H."/>
            <person name="Hornischer K."/>
            <person name="Nordsiek G."/>
            <person name="Agarwala R."/>
            <person name="Aravind L."/>
            <person name="Bailey J.A."/>
            <person name="Bateman A."/>
            <person name="Batzoglou S."/>
            <person name="Birney E."/>
            <person name="Bork P."/>
            <person name="Brown D.G."/>
            <person name="Burge C.B."/>
            <person name="Cerutti L."/>
            <person name="Chen H.C."/>
            <person name="Church D."/>
            <person name="Clamp M."/>
            <person name="Copley R.R."/>
            <person name="Doerks T."/>
            <person name="Eddy S.R."/>
            <person name="Eichler E.E."/>
            <person name="Furey T.S."/>
            <person name="Galagan J."/>
            <person name="Gilbert J.G."/>
            <person name="Harmon C."/>
            <person name="Hayashizaki Y."/>
            <person name="Haussler D."/>
            <person name="Hermjakob H."/>
            <person name="Hokamp K."/>
            <person name="Jang W."/>
            <person name="Johnson L.S."/>
            <person name="Jones T.A."/>
            <person name="Kasif S."/>
            <person name="Kaspryzk A."/>
            <person name="Kennedy S."/>
            <person name="Kent W.J."/>
            <person name="Kitts P."/>
            <person name="Koonin E.V."/>
            <person name="Korf I."/>
            <person name="Kulp D."/>
            <person name="Lancet D."/>
            <person name="Lowe T.M."/>
            <person name="McLysaght A."/>
            <person name="Mikkelsen T."/>
            <person name="Moran J.V."/>
            <person name="Mulder N."/>
            <person name="Pollara V.J."/>
            <person name="Ponting C.P."/>
            <person name="Schuler G."/>
            <person name="Schultz J."/>
            <person name="Slater G."/>
            <person name="Smit A.F."/>
            <person name="Stupka E."/>
            <person name="Szustakowski J."/>
            <person name="Thierry-Mieg D."/>
            <person name="Thierry-Mieg J."/>
            <person name="Wagner L."/>
            <person name="Wallis J."/>
            <person name="Wheeler R."/>
            <person name="Williams A."/>
            <person name="Wolf Y.I."/>
            <person name="Wolfe K.H."/>
            <person name="Yang S.P."/>
            <person name="Yeh R.F."/>
            <person name="Collins F."/>
            <person name="Guyer M.S."/>
            <person name="Peterson J."/>
            <person name="Felsenfeld A."/>
            <person name="Wetterstrand K.A."/>
            <person name="Patrinos A."/>
            <person name="Morgan M.J."/>
            <person name="de Jong P."/>
            <person name="Catanese J.J."/>
            <person name="Osoegawa K."/>
            <person name="Shizuya H."/>
            <person name="Choi S."/>
            <person name="Chen Y.J."/>
        </authorList>
    </citation>
    <scope>NUCLEOTIDE SEQUENCE [LARGE SCALE GENOMIC DNA]</scope>
</reference>
<accession>A0AAA9YHF0</accession>
<dbReference type="GO" id="GO:0006629">
    <property type="term" value="P:lipid metabolic process"/>
    <property type="evidence" value="ECO:0007669"/>
    <property type="project" value="UniProtKB-KW"/>
</dbReference>
<gene>
    <name evidence="14" type="primary">SRD5A1</name>
</gene>
<evidence type="ECO:0000313" key="14">
    <source>
        <dbReference type="Ensembl" id="ENSP00000518753.1"/>
    </source>
</evidence>
<dbReference type="AlphaFoldDB" id="A0AAA9YHF0"/>
<dbReference type="Proteomes" id="UP000005640">
    <property type="component" value="Chromosome 5"/>
</dbReference>
<evidence type="ECO:0000256" key="7">
    <source>
        <dbReference type="ARBA" id="ARBA00022848"/>
    </source>
</evidence>
<evidence type="ECO:0000256" key="3">
    <source>
        <dbReference type="ARBA" id="ARBA00007742"/>
    </source>
</evidence>
<evidence type="ECO:0007829" key="16">
    <source>
        <dbReference type="PeptideAtlas" id="A0AAA9YHF0"/>
    </source>
</evidence>
<keyword evidence="5" id="KW-0221">Differentiation</keyword>
<proteinExistence type="evidence at protein level"/>
<dbReference type="GO" id="GO:0016627">
    <property type="term" value="F:oxidoreductase activity, acting on the CH-CH group of donors"/>
    <property type="evidence" value="ECO:0007669"/>
    <property type="project" value="InterPro"/>
</dbReference>
<evidence type="ECO:0000256" key="6">
    <source>
        <dbReference type="ARBA" id="ARBA00022824"/>
    </source>
</evidence>
<protein>
    <submittedName>
        <fullName evidence="14">Steroid 5 alpha-reductase 1</fullName>
    </submittedName>
</protein>
<dbReference type="InterPro" id="IPR039357">
    <property type="entry name" value="SRD5A/TECR"/>
</dbReference>
<keyword evidence="15" id="KW-1185">Reference proteome</keyword>
<evidence type="ECO:0000259" key="13">
    <source>
        <dbReference type="Pfam" id="PF02544"/>
    </source>
</evidence>
<evidence type="ECO:0000256" key="5">
    <source>
        <dbReference type="ARBA" id="ARBA00022782"/>
    </source>
</evidence>
<dbReference type="GeneTree" id="ENSGT00950000182886"/>
<evidence type="ECO:0007829" key="17">
    <source>
        <dbReference type="ProteomicsDB" id="A0AAA9YHF0"/>
    </source>
</evidence>
<reference evidence="14" key="4">
    <citation type="submission" date="2025-08" db="UniProtKB">
        <authorList>
            <consortium name="Ensembl"/>
        </authorList>
    </citation>
    <scope>IDENTIFICATION</scope>
</reference>
<organism evidence="14 15">
    <name type="scientific">Homo sapiens</name>
    <name type="common">Human</name>
    <dbReference type="NCBI Taxonomy" id="9606"/>
    <lineage>
        <taxon>Eukaryota</taxon>
        <taxon>Metazoa</taxon>
        <taxon>Chordata</taxon>
        <taxon>Craniata</taxon>
        <taxon>Vertebrata</taxon>
        <taxon>Euteleostomi</taxon>
        <taxon>Mammalia</taxon>
        <taxon>Eutheria</taxon>
        <taxon>Euarchontoglires</taxon>
        <taxon>Primates</taxon>
        <taxon>Haplorrhini</taxon>
        <taxon>Catarrhini</taxon>
        <taxon>Hominidae</taxon>
        <taxon>Homo</taxon>
    </lineage>
</organism>
<keyword evidence="16 17" id="KW-1267">Proteomics identification</keyword>
<reference evidence="14 15" key="2">
    <citation type="journal article" date="2004" name="Nature">
        <title>The DNA sequence and comparative analysis of human chromosome 5.</title>
        <authorList>
            <person name="Schmutz J."/>
            <person name="Martin J."/>
            <person name="Terry A."/>
            <person name="Couronne O."/>
            <person name="Grimwood J."/>
            <person name="Lowry S."/>
            <person name="Gordon L.A."/>
            <person name="Scott D."/>
            <person name="Xie G."/>
            <person name="Huang W."/>
            <person name="Hellsten U."/>
            <person name="Tran-Gyamfi M."/>
            <person name="She X."/>
            <person name="Prabhakar S."/>
            <person name="Aerts A."/>
            <person name="Altherr M."/>
            <person name="Bajorek E."/>
            <person name="Black S."/>
            <person name="Branscomb E."/>
            <person name="Caoile C."/>
            <person name="Challacombe J.F."/>
            <person name="Chan Y.M."/>
            <person name="Denys M."/>
            <person name="Detter J.C."/>
            <person name="Escobar J."/>
            <person name="Flowers D."/>
            <person name="Fotopulos D."/>
            <person name="Glavina T."/>
            <person name="Gomez M."/>
            <person name="Gonzales E."/>
            <person name="Goodstein D."/>
            <person name="Grigoriev I."/>
            <person name="Groza M."/>
            <person name="Hammon N."/>
            <person name="Hawkins T."/>
            <person name="Haydu L."/>
            <person name="Israni S."/>
            <person name="Jett J."/>
            <person name="Kadner K."/>
            <person name="Kimball H."/>
            <person name="Kobayashi A."/>
            <person name="Lopez F."/>
            <person name="Lou Y."/>
            <person name="Martinez D."/>
            <person name="Medina C."/>
            <person name="Morgan J."/>
            <person name="Nandkeshwar R."/>
            <person name="Noonan J.P."/>
            <person name="Pitluck S."/>
            <person name="Pollard M."/>
            <person name="Predki P."/>
            <person name="Priest J."/>
            <person name="Ramirez L."/>
            <person name="Retterer J."/>
            <person name="Rodriguez A."/>
            <person name="Rogers S."/>
            <person name="Salamov A."/>
            <person name="Salazar A."/>
            <person name="Thayer N."/>
            <person name="Tice H."/>
            <person name="Tsai M."/>
            <person name="Ustaszewska A."/>
            <person name="Vo N."/>
            <person name="Wheeler J."/>
            <person name="Wu K."/>
            <person name="Yang J."/>
            <person name="Dickson M."/>
            <person name="Cheng J.F."/>
            <person name="Eichler E.E."/>
            <person name="Olsen A."/>
            <person name="Pennacchio L.A."/>
            <person name="Rokhsar D.S."/>
            <person name="Richardson P."/>
            <person name="Lucas S.M."/>
            <person name="Myers R.M."/>
            <person name="Rubin E.M."/>
        </authorList>
    </citation>
    <scope>NUCLEOTIDE SEQUENCE [LARGE SCALE GENOMIC DNA]</scope>
</reference>
<reference evidence="14" key="5">
    <citation type="submission" date="2025-09" db="UniProtKB">
        <authorList>
            <consortium name="Ensembl"/>
        </authorList>
    </citation>
    <scope>IDENTIFICATION</scope>
</reference>
<keyword evidence="6" id="KW-0256">Endoplasmic reticulum</keyword>
<keyword evidence="4" id="KW-0812">Transmembrane</keyword>
<dbReference type="Pfam" id="PF02544">
    <property type="entry name" value="Steroid_dh"/>
    <property type="match status" value="1"/>
</dbReference>
<dbReference type="PANTHER" id="PTHR10556">
    <property type="entry name" value="3-OXO-5-ALPHA-STEROID 4-DEHYDROGENASE"/>
    <property type="match status" value="1"/>
</dbReference>
<dbReference type="SMR" id="A0AAA9YHF0"/>
<dbReference type="GO" id="GO:0005789">
    <property type="term" value="C:endoplasmic reticulum membrane"/>
    <property type="evidence" value="ECO:0007669"/>
    <property type="project" value="UniProtKB-SubCell"/>
</dbReference>
<comment type="subcellular location">
    <subcellularLocation>
        <location evidence="1">Endoplasmic reticulum membrane</location>
        <topology evidence="1">Multi-pass membrane protein</topology>
    </subcellularLocation>
    <subcellularLocation>
        <location evidence="2">Microsome membrane</location>
    </subcellularLocation>
</comment>
<evidence type="ECO:0000256" key="12">
    <source>
        <dbReference type="ARBA" id="ARBA00023136"/>
    </source>
</evidence>
<name>A0AAA9YHF0_HUMAN</name>
<dbReference type="Ensembl" id="ENST00000504286.2">
    <property type="protein sequence ID" value="ENSP00000518753.1"/>
    <property type="gene ID" value="ENSG00000145545.14"/>
</dbReference>
<keyword evidence="11" id="KW-0443">Lipid metabolism</keyword>
<comment type="similarity">
    <text evidence="3">Belongs to the steroid 5-alpha reductase family.</text>
</comment>
<dbReference type="InterPro" id="IPR001104">
    <property type="entry name" value="3-oxo-5_a-steroid_4-DH_C"/>
</dbReference>
<evidence type="ECO:0000256" key="11">
    <source>
        <dbReference type="ARBA" id="ARBA00023098"/>
    </source>
</evidence>
<keyword evidence="8" id="KW-0521">NADP</keyword>
<keyword evidence="9" id="KW-1133">Transmembrane helix</keyword>
<keyword evidence="10" id="KW-0560">Oxidoreductase</keyword>
<dbReference type="GO" id="GO:0030154">
    <property type="term" value="P:cell differentiation"/>
    <property type="evidence" value="ECO:0007669"/>
    <property type="project" value="UniProtKB-KW"/>
</dbReference>